<dbReference type="EMBL" id="VJMG01000036">
    <property type="protein sequence ID" value="TRL38036.1"/>
    <property type="molecule type" value="Genomic_DNA"/>
</dbReference>
<dbReference type="Proteomes" id="UP000316801">
    <property type="component" value="Unassembled WGS sequence"/>
</dbReference>
<accession>A0A549T855</accession>
<organism evidence="1 2">
    <name type="scientific">Rhizobium straminoryzae</name>
    <dbReference type="NCBI Taxonomy" id="1387186"/>
    <lineage>
        <taxon>Bacteria</taxon>
        <taxon>Pseudomonadati</taxon>
        <taxon>Pseudomonadota</taxon>
        <taxon>Alphaproteobacteria</taxon>
        <taxon>Hyphomicrobiales</taxon>
        <taxon>Rhizobiaceae</taxon>
        <taxon>Rhizobium/Agrobacterium group</taxon>
        <taxon>Rhizobium</taxon>
    </lineage>
</organism>
<gene>
    <name evidence="1" type="ORF">FNA46_13585</name>
</gene>
<dbReference type="AlphaFoldDB" id="A0A549T855"/>
<name>A0A549T855_9HYPH</name>
<evidence type="ECO:0000313" key="1">
    <source>
        <dbReference type="EMBL" id="TRL38036.1"/>
    </source>
</evidence>
<evidence type="ECO:0000313" key="2">
    <source>
        <dbReference type="Proteomes" id="UP000316801"/>
    </source>
</evidence>
<proteinExistence type="predicted"/>
<reference evidence="1 2" key="1">
    <citation type="submission" date="2019-07" db="EMBL/GenBank/DDBJ databases">
        <title>Ln-dependent methylotrophs.</title>
        <authorList>
            <person name="Tani A."/>
        </authorList>
    </citation>
    <scope>NUCLEOTIDE SEQUENCE [LARGE SCALE GENOMIC DNA]</scope>
    <source>
        <strain evidence="1 2">SM12</strain>
    </source>
</reference>
<keyword evidence="2" id="KW-1185">Reference proteome</keyword>
<sequence>MFKLVSRLAAWWPVTVLQPDPDQPGAFTEFGFEARFLIVGKAEMRGYAEERDQLAKKLLEAIEAMATADDKVAASDHVRDLETALETHDDGMFHRLITDWRGVVDEADQPIPFSAEALDMALDHERIRRALRVAYDAAISEGGARLGNSVTLPAAGP</sequence>
<comment type="caution">
    <text evidence="1">The sequence shown here is derived from an EMBL/GenBank/DDBJ whole genome shotgun (WGS) entry which is preliminary data.</text>
</comment>
<protein>
    <submittedName>
        <fullName evidence="1">Uncharacterized protein</fullName>
    </submittedName>
</protein>
<dbReference type="RefSeq" id="WP_143125748.1">
    <property type="nucleotide sequence ID" value="NZ_VJMG01000036.1"/>
</dbReference>